<name>A0A6I4SJN3_9SPHN</name>
<accession>A0A6I4SJN3</accession>
<dbReference type="EMBL" id="WTYS01000001">
    <property type="protein sequence ID" value="MXO55376.1"/>
    <property type="molecule type" value="Genomic_DNA"/>
</dbReference>
<keyword evidence="2" id="KW-1185">Reference proteome</keyword>
<dbReference type="Proteomes" id="UP000468943">
    <property type="component" value="Unassembled WGS sequence"/>
</dbReference>
<evidence type="ECO:0000313" key="1">
    <source>
        <dbReference type="EMBL" id="MXO55376.1"/>
    </source>
</evidence>
<dbReference type="RefSeq" id="WP_160596708.1">
    <property type="nucleotide sequence ID" value="NZ_WTYS01000001.1"/>
</dbReference>
<evidence type="ECO:0000313" key="2">
    <source>
        <dbReference type="Proteomes" id="UP000468943"/>
    </source>
</evidence>
<sequence length="72" mass="7906">MTHNEMALFGTTSVIFGPANNEGCLGDFKWVAPFNLHLDVLEKKNDQDGTYIPIIVDPDGRSRVAMKAHSSS</sequence>
<protein>
    <submittedName>
        <fullName evidence="1">Uncharacterized protein</fullName>
    </submittedName>
</protein>
<organism evidence="1 2">
    <name type="scientific">Pontixanthobacter gangjinensis</name>
    <dbReference type="NCBI Taxonomy" id="1028742"/>
    <lineage>
        <taxon>Bacteria</taxon>
        <taxon>Pseudomonadati</taxon>
        <taxon>Pseudomonadota</taxon>
        <taxon>Alphaproteobacteria</taxon>
        <taxon>Sphingomonadales</taxon>
        <taxon>Erythrobacteraceae</taxon>
        <taxon>Pontixanthobacter</taxon>
    </lineage>
</organism>
<dbReference type="AlphaFoldDB" id="A0A6I4SJN3"/>
<comment type="caution">
    <text evidence="1">The sequence shown here is derived from an EMBL/GenBank/DDBJ whole genome shotgun (WGS) entry which is preliminary data.</text>
</comment>
<gene>
    <name evidence="1" type="ORF">GRI36_00635</name>
</gene>
<proteinExistence type="predicted"/>
<reference evidence="1 2" key="1">
    <citation type="submission" date="2019-12" db="EMBL/GenBank/DDBJ databases">
        <title>Genomic-based taxomic classification of the family Erythrobacteraceae.</title>
        <authorList>
            <person name="Xu L."/>
        </authorList>
    </citation>
    <scope>NUCLEOTIDE SEQUENCE [LARGE SCALE GENOMIC DNA]</scope>
    <source>
        <strain evidence="1 2">JCM 17802</strain>
    </source>
</reference>